<dbReference type="AlphaFoldDB" id="A0A067P2N3"/>
<dbReference type="PANTHER" id="PTHR37784">
    <property type="entry name" value="PROTEIN MSN1"/>
    <property type="match status" value="1"/>
</dbReference>
<dbReference type="InParanoid" id="A0A067P2N3"/>
<dbReference type="PANTHER" id="PTHR37784:SF2">
    <property type="entry name" value="HIGH-OSMOLARITY-INDUCED TRANSCRIPTION PROTEIN 1"/>
    <property type="match status" value="1"/>
</dbReference>
<organism evidence="3 4">
    <name type="scientific">Jaapia argillacea MUCL 33604</name>
    <dbReference type="NCBI Taxonomy" id="933084"/>
    <lineage>
        <taxon>Eukaryota</taxon>
        <taxon>Fungi</taxon>
        <taxon>Dikarya</taxon>
        <taxon>Basidiomycota</taxon>
        <taxon>Agaricomycotina</taxon>
        <taxon>Agaricomycetes</taxon>
        <taxon>Agaricomycetidae</taxon>
        <taxon>Jaapiales</taxon>
        <taxon>Jaapiaceae</taxon>
        <taxon>Jaapia</taxon>
    </lineage>
</organism>
<dbReference type="OrthoDB" id="2663544at2759"/>
<sequence>MPIIPAALPITAPWVPQQLPLFQPFTPPLTGTTNMVSFPPTSPTSVYNISGPSATINFHNPPAQESVRPAEAPSHSPGSLPPSAPLSGVQVLSPSNHQSTSVVGDTHQEVVDNPEAKWKKLATRFNAAQLLNHEWEWINGDWLPKYKYIPVTTITEIWTEYADGLRGYLPVRDLNAIWEARWRRNEKPLKTENSRRAKVYKLVQALSEKPRWNIAKALRFLAEKYEPHYRARAFCDYLTPTTHQLILEDSKLFK</sequence>
<dbReference type="EMBL" id="KL197796">
    <property type="protein sequence ID" value="KDQ49188.1"/>
    <property type="molecule type" value="Genomic_DNA"/>
</dbReference>
<evidence type="ECO:0000256" key="1">
    <source>
        <dbReference type="SAM" id="MobiDB-lite"/>
    </source>
</evidence>
<dbReference type="GO" id="GO:0000978">
    <property type="term" value="F:RNA polymerase II cis-regulatory region sequence-specific DNA binding"/>
    <property type="evidence" value="ECO:0007669"/>
    <property type="project" value="TreeGrafter"/>
</dbReference>
<dbReference type="InterPro" id="IPR052146">
    <property type="entry name" value="HOT1"/>
</dbReference>
<dbReference type="HOGENOM" id="CLU_1094437_0_0_1"/>
<feature type="domain" description="Transcription activator GCR1-like" evidence="2">
    <location>
        <begin position="151"/>
        <end position="221"/>
    </location>
</feature>
<evidence type="ECO:0000259" key="2">
    <source>
        <dbReference type="Pfam" id="PF12550"/>
    </source>
</evidence>
<keyword evidence="4" id="KW-1185">Reference proteome</keyword>
<protein>
    <recommendedName>
        <fullName evidence="2">Transcription activator GCR1-like domain-containing protein</fullName>
    </recommendedName>
</protein>
<evidence type="ECO:0000313" key="4">
    <source>
        <dbReference type="Proteomes" id="UP000027265"/>
    </source>
</evidence>
<dbReference type="GO" id="GO:0000981">
    <property type="term" value="F:DNA-binding transcription factor activity, RNA polymerase II-specific"/>
    <property type="evidence" value="ECO:0007669"/>
    <property type="project" value="TreeGrafter"/>
</dbReference>
<dbReference type="STRING" id="933084.A0A067P2N3"/>
<name>A0A067P2N3_9AGAM</name>
<dbReference type="InterPro" id="IPR022210">
    <property type="entry name" value="TF_GCR1-like"/>
</dbReference>
<dbReference type="GO" id="GO:0060963">
    <property type="term" value="P:positive regulation of ribosomal protein gene transcription by RNA polymerase II"/>
    <property type="evidence" value="ECO:0007669"/>
    <property type="project" value="TreeGrafter"/>
</dbReference>
<gene>
    <name evidence="3" type="ORF">JAAARDRAFT_663984</name>
</gene>
<reference evidence="4" key="1">
    <citation type="journal article" date="2014" name="Proc. Natl. Acad. Sci. U.S.A.">
        <title>Extensive sampling of basidiomycete genomes demonstrates inadequacy of the white-rot/brown-rot paradigm for wood decay fungi.</title>
        <authorList>
            <person name="Riley R."/>
            <person name="Salamov A.A."/>
            <person name="Brown D.W."/>
            <person name="Nagy L.G."/>
            <person name="Floudas D."/>
            <person name="Held B.W."/>
            <person name="Levasseur A."/>
            <person name="Lombard V."/>
            <person name="Morin E."/>
            <person name="Otillar R."/>
            <person name="Lindquist E.A."/>
            <person name="Sun H."/>
            <person name="LaButti K.M."/>
            <person name="Schmutz J."/>
            <person name="Jabbour D."/>
            <person name="Luo H."/>
            <person name="Baker S.E."/>
            <person name="Pisabarro A.G."/>
            <person name="Walton J.D."/>
            <person name="Blanchette R.A."/>
            <person name="Henrissat B."/>
            <person name="Martin F."/>
            <person name="Cullen D."/>
            <person name="Hibbett D.S."/>
            <person name="Grigoriev I.V."/>
        </authorList>
    </citation>
    <scope>NUCLEOTIDE SEQUENCE [LARGE SCALE GENOMIC DNA]</scope>
    <source>
        <strain evidence="4">MUCL 33604</strain>
    </source>
</reference>
<feature type="compositionally biased region" description="Polar residues" evidence="1">
    <location>
        <begin position="90"/>
        <end position="103"/>
    </location>
</feature>
<proteinExistence type="predicted"/>
<evidence type="ECO:0000313" key="3">
    <source>
        <dbReference type="EMBL" id="KDQ49188.1"/>
    </source>
</evidence>
<dbReference type="Pfam" id="PF12550">
    <property type="entry name" value="GCR1_C"/>
    <property type="match status" value="1"/>
</dbReference>
<feature type="region of interest" description="Disordered" evidence="1">
    <location>
        <begin position="53"/>
        <end position="106"/>
    </location>
</feature>
<accession>A0A067P2N3</accession>
<dbReference type="Proteomes" id="UP000027265">
    <property type="component" value="Unassembled WGS sequence"/>
</dbReference>